<dbReference type="EMBL" id="BARU01020461">
    <property type="protein sequence ID" value="GAH49338.1"/>
    <property type="molecule type" value="Genomic_DNA"/>
</dbReference>
<sequence>MTARLALMATLLGTVAPALSAPQALLPIADEARIEPLQRQAFELTVDGELIRRSPALRLLARLEKEKLGGSTFAKGRIQA</sequence>
<dbReference type="AlphaFoldDB" id="X1HVK8"/>
<accession>X1HVK8</accession>
<protein>
    <submittedName>
        <fullName evidence="1">Uncharacterized protein</fullName>
    </submittedName>
</protein>
<name>X1HVK8_9ZZZZ</name>
<comment type="caution">
    <text evidence="1">The sequence shown here is derived from an EMBL/GenBank/DDBJ whole genome shotgun (WGS) entry which is preliminary data.</text>
</comment>
<gene>
    <name evidence="1" type="ORF">S03H2_33602</name>
</gene>
<organism evidence="1">
    <name type="scientific">marine sediment metagenome</name>
    <dbReference type="NCBI Taxonomy" id="412755"/>
    <lineage>
        <taxon>unclassified sequences</taxon>
        <taxon>metagenomes</taxon>
        <taxon>ecological metagenomes</taxon>
    </lineage>
</organism>
<reference evidence="1" key="1">
    <citation type="journal article" date="2014" name="Front. Microbiol.">
        <title>High frequency of phylogenetically diverse reductive dehalogenase-homologous genes in deep subseafloor sedimentary metagenomes.</title>
        <authorList>
            <person name="Kawai M."/>
            <person name="Futagami T."/>
            <person name="Toyoda A."/>
            <person name="Takaki Y."/>
            <person name="Nishi S."/>
            <person name="Hori S."/>
            <person name="Arai W."/>
            <person name="Tsubouchi T."/>
            <person name="Morono Y."/>
            <person name="Uchiyama I."/>
            <person name="Ito T."/>
            <person name="Fujiyama A."/>
            <person name="Inagaki F."/>
            <person name="Takami H."/>
        </authorList>
    </citation>
    <scope>NUCLEOTIDE SEQUENCE</scope>
    <source>
        <strain evidence="1">Expedition CK06-06</strain>
    </source>
</reference>
<evidence type="ECO:0000313" key="1">
    <source>
        <dbReference type="EMBL" id="GAH49338.1"/>
    </source>
</evidence>
<feature type="non-terminal residue" evidence="1">
    <location>
        <position position="80"/>
    </location>
</feature>
<proteinExistence type="predicted"/>